<dbReference type="PANTHER" id="PTHR34220">
    <property type="entry name" value="SENSOR HISTIDINE KINASE YPDA"/>
    <property type="match status" value="1"/>
</dbReference>
<dbReference type="GO" id="GO:0016020">
    <property type="term" value="C:membrane"/>
    <property type="evidence" value="ECO:0007669"/>
    <property type="project" value="InterPro"/>
</dbReference>
<dbReference type="GO" id="GO:0000155">
    <property type="term" value="F:phosphorelay sensor kinase activity"/>
    <property type="evidence" value="ECO:0007669"/>
    <property type="project" value="InterPro"/>
</dbReference>
<dbReference type="EMBL" id="RJJX01000008">
    <property type="protein sequence ID" value="RUT78522.1"/>
    <property type="molecule type" value="Genomic_DNA"/>
</dbReference>
<comment type="caution">
    <text evidence="3">The sequence shown here is derived from an EMBL/GenBank/DDBJ whole genome shotgun (WGS) entry which is preliminary data.</text>
</comment>
<name>A0A434AVN6_9BACT</name>
<evidence type="ECO:0000259" key="2">
    <source>
        <dbReference type="Pfam" id="PF06580"/>
    </source>
</evidence>
<feature type="transmembrane region" description="Helical" evidence="1">
    <location>
        <begin position="79"/>
        <end position="100"/>
    </location>
</feature>
<proteinExistence type="predicted"/>
<feature type="transmembrane region" description="Helical" evidence="1">
    <location>
        <begin position="45"/>
        <end position="67"/>
    </location>
</feature>
<gene>
    <name evidence="3" type="ORF">DLK05_08085</name>
</gene>
<accession>A0A434AVN6</accession>
<dbReference type="Proteomes" id="UP000282985">
    <property type="component" value="Unassembled WGS sequence"/>
</dbReference>
<feature type="domain" description="Signal transduction histidine kinase internal region" evidence="2">
    <location>
        <begin position="163"/>
        <end position="241"/>
    </location>
</feature>
<keyword evidence="1" id="KW-1133">Transmembrane helix</keyword>
<dbReference type="RefSeq" id="WP_127343478.1">
    <property type="nucleotide sequence ID" value="NZ_RJJX01000008.1"/>
</dbReference>
<feature type="transmembrane region" description="Helical" evidence="1">
    <location>
        <begin position="120"/>
        <end position="140"/>
    </location>
</feature>
<dbReference type="InterPro" id="IPR050640">
    <property type="entry name" value="Bact_2-comp_sensor_kinase"/>
</dbReference>
<evidence type="ECO:0000313" key="4">
    <source>
        <dbReference type="Proteomes" id="UP000282985"/>
    </source>
</evidence>
<dbReference type="OrthoDB" id="9809908at2"/>
<keyword evidence="1" id="KW-0812">Transmembrane</keyword>
<feature type="transmembrane region" description="Helical" evidence="1">
    <location>
        <begin position="12"/>
        <end position="33"/>
    </location>
</feature>
<protein>
    <recommendedName>
        <fullName evidence="2">Signal transduction histidine kinase internal region domain-containing protein</fullName>
    </recommendedName>
</protein>
<evidence type="ECO:0000313" key="3">
    <source>
        <dbReference type="EMBL" id="RUT78522.1"/>
    </source>
</evidence>
<keyword evidence="4" id="KW-1185">Reference proteome</keyword>
<dbReference type="Pfam" id="PF06580">
    <property type="entry name" value="His_kinase"/>
    <property type="match status" value="1"/>
</dbReference>
<dbReference type="InterPro" id="IPR010559">
    <property type="entry name" value="Sig_transdc_His_kin_internal"/>
</dbReference>
<dbReference type="AlphaFoldDB" id="A0A434AVN6"/>
<sequence>MTNIKTISRSRIVYHIIFWIFAFVFWLFTMFVASNFKNVLRLEPILMTIVFNLCFAFAVYSNLYVLLPYLFKRQRFFSYVISLLSVVSISAFIINFLLVYPLNNFVKGERFFEEITFVVWFNFAFFTMIYVGITSFLSLMREWFVFQKVSDQFKDIEREKLEAELKALKSQINPHFLFNTLNNLYSLTLDKSDKAPGMVLQLSDMMRYILYECNERFVLLEKELGFVKNYLDLQKIRLDETIPVNLEVRGNTGEHKVAPLLFEPLIENAFKHGAYGKNNHGFVNILFNFEQKDQLSLFIENRFHDDWQSKDSDNGIGIKNVMRRLELIYPNKHDIEINKEGDLFRVNLKIDMS</sequence>
<organism evidence="3 4">
    <name type="scientific">Ancylomarina longa</name>
    <dbReference type="NCBI Taxonomy" id="2487017"/>
    <lineage>
        <taxon>Bacteria</taxon>
        <taxon>Pseudomonadati</taxon>
        <taxon>Bacteroidota</taxon>
        <taxon>Bacteroidia</taxon>
        <taxon>Marinilabiliales</taxon>
        <taxon>Marinifilaceae</taxon>
        <taxon>Ancylomarina</taxon>
    </lineage>
</organism>
<keyword evidence="1" id="KW-0472">Membrane</keyword>
<reference evidence="3 4" key="1">
    <citation type="submission" date="2018-11" db="EMBL/GenBank/DDBJ databases">
        <title>Parancylomarina longa gen. nov., sp. nov., isolated from sediments of southern Okinawa.</title>
        <authorList>
            <person name="Fu T."/>
        </authorList>
    </citation>
    <scope>NUCLEOTIDE SEQUENCE [LARGE SCALE GENOMIC DNA]</scope>
    <source>
        <strain evidence="3 4">T3-2 S1-C</strain>
    </source>
</reference>
<evidence type="ECO:0000256" key="1">
    <source>
        <dbReference type="SAM" id="Phobius"/>
    </source>
</evidence>
<dbReference type="PANTHER" id="PTHR34220:SF7">
    <property type="entry name" value="SENSOR HISTIDINE KINASE YPDA"/>
    <property type="match status" value="1"/>
</dbReference>